<reference evidence="3" key="1">
    <citation type="submission" date="2021-02" db="EMBL/GenBank/DDBJ databases">
        <authorList>
            <person name="Dougan E. K."/>
            <person name="Rhodes N."/>
            <person name="Thang M."/>
            <person name="Chan C."/>
        </authorList>
    </citation>
    <scope>NUCLEOTIDE SEQUENCE</scope>
</reference>
<dbReference type="Proteomes" id="UP000601435">
    <property type="component" value="Unassembled WGS sequence"/>
</dbReference>
<evidence type="ECO:0000259" key="2">
    <source>
        <dbReference type="PROSITE" id="PS50222"/>
    </source>
</evidence>
<organism evidence="3 4">
    <name type="scientific">Symbiodinium necroappetens</name>
    <dbReference type="NCBI Taxonomy" id="1628268"/>
    <lineage>
        <taxon>Eukaryota</taxon>
        <taxon>Sar</taxon>
        <taxon>Alveolata</taxon>
        <taxon>Dinophyceae</taxon>
        <taxon>Suessiales</taxon>
        <taxon>Symbiodiniaceae</taxon>
        <taxon>Symbiodinium</taxon>
    </lineage>
</organism>
<dbReference type="SUPFAM" id="SSF47473">
    <property type="entry name" value="EF-hand"/>
    <property type="match status" value="1"/>
</dbReference>
<gene>
    <name evidence="3" type="primary">TY4B-J</name>
    <name evidence="3" type="ORF">SNEC2469_LOCUS11696</name>
</gene>
<feature type="non-terminal residue" evidence="3">
    <location>
        <position position="294"/>
    </location>
</feature>
<keyword evidence="4" id="KW-1185">Reference proteome</keyword>
<dbReference type="InterPro" id="IPR011992">
    <property type="entry name" value="EF-hand-dom_pair"/>
</dbReference>
<name>A0A812RAQ9_9DINO</name>
<dbReference type="Pfam" id="PF13405">
    <property type="entry name" value="EF-hand_6"/>
    <property type="match status" value="1"/>
</dbReference>
<feature type="domain" description="EF-hand" evidence="2">
    <location>
        <begin position="23"/>
        <end position="58"/>
    </location>
</feature>
<evidence type="ECO:0000313" key="4">
    <source>
        <dbReference type="Proteomes" id="UP000601435"/>
    </source>
</evidence>
<dbReference type="EMBL" id="CAJNJA010018571">
    <property type="protein sequence ID" value="CAE7426235.1"/>
    <property type="molecule type" value="Genomic_DNA"/>
</dbReference>
<evidence type="ECO:0000313" key="3">
    <source>
        <dbReference type="EMBL" id="CAE7426235.1"/>
    </source>
</evidence>
<dbReference type="InterPro" id="IPR002048">
    <property type="entry name" value="EF_hand_dom"/>
</dbReference>
<comment type="caution">
    <text evidence="3">The sequence shown here is derived from an EMBL/GenBank/DDBJ whole genome shotgun (WGS) entry which is preliminary data.</text>
</comment>
<feature type="domain" description="EF-hand" evidence="2">
    <location>
        <begin position="111"/>
        <end position="146"/>
    </location>
</feature>
<dbReference type="InterPro" id="IPR018247">
    <property type="entry name" value="EF_Hand_1_Ca_BS"/>
</dbReference>
<dbReference type="PROSITE" id="PS50222">
    <property type="entry name" value="EF_HAND_2"/>
    <property type="match status" value="2"/>
</dbReference>
<dbReference type="SMART" id="SM00054">
    <property type="entry name" value="EFh"/>
    <property type="match status" value="2"/>
</dbReference>
<accession>A0A812RAQ9</accession>
<protein>
    <submittedName>
        <fullName evidence="3">TY4B-J protein</fullName>
    </submittedName>
</protein>
<proteinExistence type="predicted"/>
<dbReference type="PROSITE" id="PS00018">
    <property type="entry name" value="EF_HAND_1"/>
    <property type="match status" value="2"/>
</dbReference>
<dbReference type="Gene3D" id="1.10.238.10">
    <property type="entry name" value="EF-hand"/>
    <property type="match status" value="2"/>
</dbReference>
<sequence>MKDDCSSRSCLRSPSCQEADPAVSDLELRSIYAKLDKNSNGVVSKLELIAAVSQDKSIAQLLGIDGDSLLSDEKSFDELHSIFEEISAGKKGIDYESFCKHVRKAKTDKTPRSNRMQEIFNLIDADGSGSISKLELVAAMQNNVAVDEFLMPGVDSSRIMDDENLFEKIDALFEVRVELEEPTGEALGGAENRVRHAESMENAPRFKKCSVRVHALDRAFGNLPAASGGCGYEFAGPNAPKLNTAANLDSHDWNRVSYELGKRLLAMMSLGLAVCSSLRLLCFDVDTFGPRRFE</sequence>
<evidence type="ECO:0000256" key="1">
    <source>
        <dbReference type="ARBA" id="ARBA00022837"/>
    </source>
</evidence>
<dbReference type="OrthoDB" id="26525at2759"/>
<keyword evidence="1" id="KW-0106">Calcium</keyword>
<dbReference type="AlphaFoldDB" id="A0A812RAQ9"/>
<dbReference type="GO" id="GO:0005509">
    <property type="term" value="F:calcium ion binding"/>
    <property type="evidence" value="ECO:0007669"/>
    <property type="project" value="InterPro"/>
</dbReference>